<reference evidence="1" key="2">
    <citation type="submission" date="2025-09" db="UniProtKB">
        <authorList>
            <consortium name="EnsemblPlants"/>
        </authorList>
    </citation>
    <scope>IDENTIFICATION</scope>
</reference>
<dbReference type="Proteomes" id="UP001732700">
    <property type="component" value="Chromosome 3A"/>
</dbReference>
<organism evidence="1 2">
    <name type="scientific">Avena sativa</name>
    <name type="common">Oat</name>
    <dbReference type="NCBI Taxonomy" id="4498"/>
    <lineage>
        <taxon>Eukaryota</taxon>
        <taxon>Viridiplantae</taxon>
        <taxon>Streptophyta</taxon>
        <taxon>Embryophyta</taxon>
        <taxon>Tracheophyta</taxon>
        <taxon>Spermatophyta</taxon>
        <taxon>Magnoliopsida</taxon>
        <taxon>Liliopsida</taxon>
        <taxon>Poales</taxon>
        <taxon>Poaceae</taxon>
        <taxon>BOP clade</taxon>
        <taxon>Pooideae</taxon>
        <taxon>Poodae</taxon>
        <taxon>Poeae</taxon>
        <taxon>Poeae Chloroplast Group 1 (Aveneae type)</taxon>
        <taxon>Aveninae</taxon>
        <taxon>Avena</taxon>
    </lineage>
</organism>
<sequence length="532" mass="60631">MSHQETAAGILTDLADKIKKVEAEILVVEEYQEYLFDVMALNRKKDCERQFEEMVIVELAGKCSELSADGKQQKTTGSNNGNATDGTLTDLADKVNSVEAEIQVCHVKNGNTESTSKDAVEEGVQASTTSESAEWGLFDRDLIITAVSSIYCPAQRAHLGCLNKWWKEVMKEVPEIPVRLLPWPIFPSTENPCYHSTVGKITYRLNLPEDIKNARFCGSFENWWFVLAWDQPRHHGDEMRHHELYHLRSNERIILPINAKIGDSIHMVQMKAAVLSAPPRPLGAKYVVAAVLQVEDIQQPRVGFWQETMKEWILEPTFDLVVEDLIWHLGNLHVLTANEDVHVLFPEFDEMSAWRIDYRVQQRPTYVGDIQLATGRGGSLRRYLVESDGDLMMVVKVQYINQRAEFLQVVSLNTEIEDGVAVFDENDFFRIHNGDIEDAVAGRASWDEVDYRFGRLFFVGSACSRHFHAKRNEQACIYFLDDRGIREPGTGLLLMDDTGRFLLFDRHVEAWPPTAGVLLPRASDRLPIWCIH</sequence>
<dbReference type="EnsemblPlants" id="AVESA.00010b.r2.3AG0418630.1">
    <property type="protein sequence ID" value="AVESA.00010b.r2.3AG0418630.1.CDS"/>
    <property type="gene ID" value="AVESA.00010b.r2.3AG0418630"/>
</dbReference>
<evidence type="ECO:0000313" key="1">
    <source>
        <dbReference type="EnsemblPlants" id="AVESA.00010b.r2.3AG0418630.1.CDS"/>
    </source>
</evidence>
<proteinExistence type="predicted"/>
<reference evidence="1" key="1">
    <citation type="submission" date="2021-05" db="EMBL/GenBank/DDBJ databases">
        <authorList>
            <person name="Scholz U."/>
            <person name="Mascher M."/>
            <person name="Fiebig A."/>
        </authorList>
    </citation>
    <scope>NUCLEOTIDE SEQUENCE [LARGE SCALE GENOMIC DNA]</scope>
</reference>
<protein>
    <submittedName>
        <fullName evidence="1">Uncharacterized protein</fullName>
    </submittedName>
</protein>
<accession>A0ACD5VG22</accession>
<name>A0ACD5VG22_AVESA</name>
<keyword evidence="2" id="KW-1185">Reference proteome</keyword>
<evidence type="ECO:0000313" key="2">
    <source>
        <dbReference type="Proteomes" id="UP001732700"/>
    </source>
</evidence>